<organism evidence="2 3">
    <name type="scientific">Mycena pura</name>
    <dbReference type="NCBI Taxonomy" id="153505"/>
    <lineage>
        <taxon>Eukaryota</taxon>
        <taxon>Fungi</taxon>
        <taxon>Dikarya</taxon>
        <taxon>Basidiomycota</taxon>
        <taxon>Agaricomycotina</taxon>
        <taxon>Agaricomycetes</taxon>
        <taxon>Agaricomycetidae</taxon>
        <taxon>Agaricales</taxon>
        <taxon>Marasmiineae</taxon>
        <taxon>Mycenaceae</taxon>
        <taxon>Mycena</taxon>
    </lineage>
</organism>
<comment type="caution">
    <text evidence="2">The sequence shown here is derived from an EMBL/GenBank/DDBJ whole genome shotgun (WGS) entry which is preliminary data.</text>
</comment>
<evidence type="ECO:0000313" key="2">
    <source>
        <dbReference type="EMBL" id="KAJ7203131.1"/>
    </source>
</evidence>
<feature type="signal peptide" evidence="1">
    <location>
        <begin position="1"/>
        <end position="20"/>
    </location>
</feature>
<protein>
    <submittedName>
        <fullName evidence="2">Uncharacterized protein</fullName>
    </submittedName>
</protein>
<evidence type="ECO:0000313" key="3">
    <source>
        <dbReference type="Proteomes" id="UP001219525"/>
    </source>
</evidence>
<keyword evidence="3" id="KW-1185">Reference proteome</keyword>
<feature type="chain" id="PRO_5042033520" evidence="1">
    <location>
        <begin position="21"/>
        <end position="378"/>
    </location>
</feature>
<dbReference type="Proteomes" id="UP001219525">
    <property type="component" value="Unassembled WGS sequence"/>
</dbReference>
<keyword evidence="1" id="KW-0732">Signal</keyword>
<dbReference type="EMBL" id="JARJCW010000052">
    <property type="protein sequence ID" value="KAJ7203131.1"/>
    <property type="molecule type" value="Genomic_DNA"/>
</dbReference>
<dbReference type="AlphaFoldDB" id="A0AAD6V952"/>
<dbReference type="Gene3D" id="2.60.120.260">
    <property type="entry name" value="Galactose-binding domain-like"/>
    <property type="match status" value="2"/>
</dbReference>
<sequence>MPRRLIYALLALLLAQLSLSTTVSDNHASNTSLTTRASSPLSFAASKWIWRATYTADTFVALRKDFTPPLGKSLIAAEILVTVDNNMQLYVNGEFIGSGTPGRTRFAQRFCVDLQPSFNVFAINASSSNIPDAAMIATILLTYSDFTTDTIVSDASWRVHAAVAGFEQLSFDDTAWPAATIQGAFGDAPWNQVHIPSDPPVISFARDEWVWTDAIPANGKIPAGSRAFRRTFTPAPGQVPMSADIIVTADNTYTLWVNGVELGTGTQFSTADHYTVNFASVPSEVVFAVLATNNAAGTAGILVAAEINMVPSGRASCTAGSFVLTDVAWVSTKGAIPTGWEQPGFDDSAWPPVAVEDIYPDGPWGTVTIAAASPPVSI</sequence>
<proteinExistence type="predicted"/>
<reference evidence="2" key="1">
    <citation type="submission" date="2023-03" db="EMBL/GenBank/DDBJ databases">
        <title>Massive genome expansion in bonnet fungi (Mycena s.s.) driven by repeated elements and novel gene families across ecological guilds.</title>
        <authorList>
            <consortium name="Lawrence Berkeley National Laboratory"/>
            <person name="Harder C.B."/>
            <person name="Miyauchi S."/>
            <person name="Viragh M."/>
            <person name="Kuo A."/>
            <person name="Thoen E."/>
            <person name="Andreopoulos B."/>
            <person name="Lu D."/>
            <person name="Skrede I."/>
            <person name="Drula E."/>
            <person name="Henrissat B."/>
            <person name="Morin E."/>
            <person name="Kohler A."/>
            <person name="Barry K."/>
            <person name="LaButti K."/>
            <person name="Morin E."/>
            <person name="Salamov A."/>
            <person name="Lipzen A."/>
            <person name="Mereny Z."/>
            <person name="Hegedus B."/>
            <person name="Baldrian P."/>
            <person name="Stursova M."/>
            <person name="Weitz H."/>
            <person name="Taylor A."/>
            <person name="Grigoriev I.V."/>
            <person name="Nagy L.G."/>
            <person name="Martin F."/>
            <person name="Kauserud H."/>
        </authorList>
    </citation>
    <scope>NUCLEOTIDE SEQUENCE</scope>
    <source>
        <strain evidence="2">9144</strain>
    </source>
</reference>
<dbReference type="SUPFAM" id="SSF49785">
    <property type="entry name" value="Galactose-binding domain-like"/>
    <property type="match status" value="1"/>
</dbReference>
<gene>
    <name evidence="2" type="ORF">GGX14DRAFT_544369</name>
</gene>
<accession>A0AAD6V952</accession>
<evidence type="ECO:0000256" key="1">
    <source>
        <dbReference type="SAM" id="SignalP"/>
    </source>
</evidence>
<name>A0AAD6V952_9AGAR</name>
<dbReference type="InterPro" id="IPR008979">
    <property type="entry name" value="Galactose-bd-like_sf"/>
</dbReference>